<feature type="compositionally biased region" description="Low complexity" evidence="7">
    <location>
        <begin position="393"/>
        <end position="402"/>
    </location>
</feature>
<name>A0A7R8WIX0_9CRUS</name>
<evidence type="ECO:0000256" key="3">
    <source>
        <dbReference type="ARBA" id="ARBA00022853"/>
    </source>
</evidence>
<comment type="subcellular location">
    <subcellularLocation>
        <location evidence="1">Nucleus</location>
    </subcellularLocation>
</comment>
<accession>A0A7R8WIX0</accession>
<sequence length="471" mass="51680">MTSSSEKDKNISNPFMGNTTAQIHLFLAMRHNKPIGVYRHFNMFGIFKEFCDSFRPKEGDFTPKHIWTFLDTMYDMDGLHSTETKPRYLECVRDYTLPTEDSFYRRRMDEIVKELRQTPADDEKKEECSPKRAAKEPWKNAFSENATQGTVGIRPMSSRTGASSSAQTQNPSTPKREYSIRISTSADTPGAGSSQSSRRHSTRGTSAKGSTHAAAGARPRGYTQGYGNGTIRFRKKVSWVDPRGPSVREESAPIGKQGKFAGHEISSSGVKPEQAKITAIAKFREPKTNTSLICDPSMLMQINLVNLFLILHGLTDPRSSCGLLGEVLVAPEDTNQDGEIYHEAAVLKGSARGKEANASIVLHLCVHTFDIVNHARDPGEPSPSADRERRDSSSSSEIGGASTARSTPVRTTPGGIRVRKESDKDSDSSSAPTSTRSNSKRTRSQLSQGGGGVSSPKDNLSPATKRLRRHL</sequence>
<evidence type="ECO:0000256" key="6">
    <source>
        <dbReference type="ARBA" id="ARBA00023242"/>
    </source>
</evidence>
<evidence type="ECO:0000256" key="4">
    <source>
        <dbReference type="ARBA" id="ARBA00023015"/>
    </source>
</evidence>
<dbReference type="GO" id="GO:0006325">
    <property type="term" value="P:chromatin organization"/>
    <property type="evidence" value="ECO:0007669"/>
    <property type="project" value="UniProtKB-KW"/>
</dbReference>
<proteinExistence type="inferred from homology"/>
<evidence type="ECO:0000256" key="7">
    <source>
        <dbReference type="SAM" id="MobiDB-lite"/>
    </source>
</evidence>
<organism evidence="8">
    <name type="scientific">Cyprideis torosa</name>
    <dbReference type="NCBI Taxonomy" id="163714"/>
    <lineage>
        <taxon>Eukaryota</taxon>
        <taxon>Metazoa</taxon>
        <taxon>Ecdysozoa</taxon>
        <taxon>Arthropoda</taxon>
        <taxon>Crustacea</taxon>
        <taxon>Oligostraca</taxon>
        <taxon>Ostracoda</taxon>
        <taxon>Podocopa</taxon>
        <taxon>Podocopida</taxon>
        <taxon>Cytherocopina</taxon>
        <taxon>Cytheroidea</taxon>
        <taxon>Cytherideidae</taxon>
        <taxon>Cyprideis</taxon>
    </lineage>
</organism>
<dbReference type="GO" id="GO:0005634">
    <property type="term" value="C:nucleus"/>
    <property type="evidence" value="ECO:0007669"/>
    <property type="project" value="UniProtKB-SubCell"/>
</dbReference>
<feature type="compositionally biased region" description="Basic and acidic residues" evidence="7">
    <location>
        <begin position="115"/>
        <end position="138"/>
    </location>
</feature>
<comment type="similarity">
    <text evidence="2">Belongs to the EAF7 family.</text>
</comment>
<dbReference type="PANTHER" id="PTHR13581:SF5">
    <property type="entry name" value="MRG_MORF4L-BINDING PROTEIN"/>
    <property type="match status" value="1"/>
</dbReference>
<reference evidence="8" key="1">
    <citation type="submission" date="2020-11" db="EMBL/GenBank/DDBJ databases">
        <authorList>
            <person name="Tran Van P."/>
        </authorList>
    </citation>
    <scope>NUCLEOTIDE SEQUENCE</scope>
</reference>
<feature type="compositionally biased region" description="Low complexity" evidence="7">
    <location>
        <begin position="428"/>
        <end position="437"/>
    </location>
</feature>
<feature type="compositionally biased region" description="Basic and acidic residues" evidence="7">
    <location>
        <begin position="375"/>
        <end position="392"/>
    </location>
</feature>
<keyword evidence="6" id="KW-0539">Nucleus</keyword>
<dbReference type="Pfam" id="PF07904">
    <property type="entry name" value="Eaf7"/>
    <property type="match status" value="1"/>
</dbReference>
<dbReference type="InterPro" id="IPR012423">
    <property type="entry name" value="Eaf7/MRGBP"/>
</dbReference>
<feature type="compositionally biased region" description="Polar residues" evidence="7">
    <location>
        <begin position="181"/>
        <end position="196"/>
    </location>
</feature>
<feature type="compositionally biased region" description="Polar residues" evidence="7">
    <location>
        <begin position="157"/>
        <end position="173"/>
    </location>
</feature>
<feature type="region of interest" description="Disordered" evidence="7">
    <location>
        <begin position="115"/>
        <end position="228"/>
    </location>
</feature>
<dbReference type="GO" id="GO:0006357">
    <property type="term" value="P:regulation of transcription by RNA polymerase II"/>
    <property type="evidence" value="ECO:0007669"/>
    <property type="project" value="TreeGrafter"/>
</dbReference>
<keyword evidence="4" id="KW-0805">Transcription regulation</keyword>
<dbReference type="GO" id="GO:0035267">
    <property type="term" value="C:NuA4 histone acetyltransferase complex"/>
    <property type="evidence" value="ECO:0007669"/>
    <property type="project" value="TreeGrafter"/>
</dbReference>
<evidence type="ECO:0000256" key="5">
    <source>
        <dbReference type="ARBA" id="ARBA00023163"/>
    </source>
</evidence>
<dbReference type="EMBL" id="OB662172">
    <property type="protein sequence ID" value="CAD7229612.1"/>
    <property type="molecule type" value="Genomic_DNA"/>
</dbReference>
<evidence type="ECO:0000313" key="8">
    <source>
        <dbReference type="EMBL" id="CAD7229612.1"/>
    </source>
</evidence>
<feature type="compositionally biased region" description="Basic and acidic residues" evidence="7">
    <location>
        <begin position="418"/>
        <end position="427"/>
    </location>
</feature>
<protein>
    <submittedName>
        <fullName evidence="8">Uncharacterized protein</fullName>
    </submittedName>
</protein>
<dbReference type="PANTHER" id="PTHR13581">
    <property type="entry name" value="MRG-BINDING PROTEIN"/>
    <property type="match status" value="1"/>
</dbReference>
<feature type="region of interest" description="Disordered" evidence="7">
    <location>
        <begin position="375"/>
        <end position="471"/>
    </location>
</feature>
<evidence type="ECO:0000256" key="1">
    <source>
        <dbReference type="ARBA" id="ARBA00004123"/>
    </source>
</evidence>
<gene>
    <name evidence="8" type="ORF">CTOB1V02_LOCUS7481</name>
</gene>
<keyword evidence="5" id="KW-0804">Transcription</keyword>
<keyword evidence="3" id="KW-0156">Chromatin regulator</keyword>
<dbReference type="AlphaFoldDB" id="A0A7R8WIX0"/>
<evidence type="ECO:0000256" key="2">
    <source>
        <dbReference type="ARBA" id="ARBA00007117"/>
    </source>
</evidence>
<dbReference type="OrthoDB" id="5595141at2759"/>